<dbReference type="Gene3D" id="3.30.2020.10">
    <property type="entry name" value="NE0471-like N-terminal domain"/>
    <property type="match status" value="1"/>
</dbReference>
<dbReference type="SUPFAM" id="SSF143880">
    <property type="entry name" value="NE0471 N-terminal domain-like"/>
    <property type="match status" value="1"/>
</dbReference>
<gene>
    <name evidence="1" type="ORF">DDV96_04000</name>
</gene>
<dbReference type="InterPro" id="IPR036782">
    <property type="entry name" value="NE0471-like_N"/>
</dbReference>
<dbReference type="RefSeq" id="WP_116693448.1">
    <property type="nucleotide sequence ID" value="NZ_QEHR01000002.1"/>
</dbReference>
<accession>A0A2U0I5Q7</accession>
<dbReference type="Pfam" id="PF10387">
    <property type="entry name" value="DUF2442"/>
    <property type="match status" value="1"/>
</dbReference>
<sequence length="80" mass="9496">MVISIENAVYIDGYKIAFRFSDGVNKTVDFEPFLKSSSNPMITKFLDIKRFRDFKIVHGDLMWNDYEMCFPIWDLYKGNI</sequence>
<dbReference type="OrthoDB" id="1369138at2"/>
<name>A0A2U0I5Q7_9FLAO</name>
<evidence type="ECO:0000313" key="1">
    <source>
        <dbReference type="EMBL" id="PVW16429.1"/>
    </source>
</evidence>
<dbReference type="InterPro" id="IPR018841">
    <property type="entry name" value="DUF2442"/>
</dbReference>
<proteinExistence type="predicted"/>
<dbReference type="Proteomes" id="UP000245962">
    <property type="component" value="Unassembled WGS sequence"/>
</dbReference>
<reference evidence="1 2" key="1">
    <citation type="submission" date="2018-04" db="EMBL/GenBank/DDBJ databases">
        <title>Marixanthomonas spongiae HN-E44 sp. nov., isolated from a marine sponge.</title>
        <authorList>
            <person name="Luo L."/>
            <person name="Zhuang L."/>
        </authorList>
    </citation>
    <scope>NUCLEOTIDE SEQUENCE [LARGE SCALE GENOMIC DNA]</scope>
    <source>
        <strain evidence="1 2">HN-E44</strain>
    </source>
</reference>
<evidence type="ECO:0000313" key="2">
    <source>
        <dbReference type="Proteomes" id="UP000245962"/>
    </source>
</evidence>
<keyword evidence="2" id="KW-1185">Reference proteome</keyword>
<dbReference type="AlphaFoldDB" id="A0A2U0I5Q7"/>
<comment type="caution">
    <text evidence="1">The sequence shown here is derived from an EMBL/GenBank/DDBJ whole genome shotgun (WGS) entry which is preliminary data.</text>
</comment>
<dbReference type="EMBL" id="QEHR01000002">
    <property type="protein sequence ID" value="PVW16429.1"/>
    <property type="molecule type" value="Genomic_DNA"/>
</dbReference>
<protein>
    <submittedName>
        <fullName evidence="1">DUF2442 domain-containing protein</fullName>
    </submittedName>
</protein>
<organism evidence="1 2">
    <name type="scientific">Marixanthomonas spongiae</name>
    <dbReference type="NCBI Taxonomy" id="2174845"/>
    <lineage>
        <taxon>Bacteria</taxon>
        <taxon>Pseudomonadati</taxon>
        <taxon>Bacteroidota</taxon>
        <taxon>Flavobacteriia</taxon>
        <taxon>Flavobacteriales</taxon>
        <taxon>Flavobacteriaceae</taxon>
        <taxon>Marixanthomonas</taxon>
    </lineage>
</organism>